<reference evidence="4" key="1">
    <citation type="submission" date="2025-08" db="UniProtKB">
        <authorList>
            <consortium name="RefSeq"/>
        </authorList>
    </citation>
    <scope>IDENTIFICATION</scope>
</reference>
<dbReference type="SUPFAM" id="SSF51735">
    <property type="entry name" value="NAD(P)-binding Rossmann-fold domains"/>
    <property type="match status" value="1"/>
</dbReference>
<evidence type="ECO:0000256" key="1">
    <source>
        <dbReference type="ARBA" id="ARBA00022857"/>
    </source>
</evidence>
<dbReference type="PANTHER" id="PTHR10366">
    <property type="entry name" value="NAD DEPENDENT EPIMERASE/DEHYDRATASE"/>
    <property type="match status" value="1"/>
</dbReference>
<name>A0A1S4A1B4_TOBAC</name>
<evidence type="ECO:0000256" key="2">
    <source>
        <dbReference type="ARBA" id="ARBA00023002"/>
    </source>
</evidence>
<evidence type="ECO:0000256" key="3">
    <source>
        <dbReference type="SAM" id="Phobius"/>
    </source>
</evidence>
<gene>
    <name evidence="4" type="primary">LOC107792751</name>
</gene>
<dbReference type="RefSeq" id="XP_016470467.1">
    <property type="nucleotide sequence ID" value="XM_016614981.1"/>
</dbReference>
<keyword evidence="2" id="KW-0560">Oxidoreductase</keyword>
<dbReference type="InterPro" id="IPR050425">
    <property type="entry name" value="NAD(P)_dehydrat-like"/>
</dbReference>
<keyword evidence="3" id="KW-0812">Transmembrane</keyword>
<dbReference type="AlphaFoldDB" id="A0A1S4A1B4"/>
<dbReference type="STRING" id="4097.A0A1S4A1B4"/>
<dbReference type="GO" id="GO:0016491">
    <property type="term" value="F:oxidoreductase activity"/>
    <property type="evidence" value="ECO:0007669"/>
    <property type="project" value="UniProtKB-KW"/>
</dbReference>
<dbReference type="PaxDb" id="4097-A0A1S4A1B4"/>
<proteinExistence type="predicted"/>
<dbReference type="OrthoDB" id="1733786at2759"/>
<feature type="transmembrane region" description="Helical" evidence="3">
    <location>
        <begin position="100"/>
        <end position="119"/>
    </location>
</feature>
<evidence type="ECO:0000313" key="4">
    <source>
        <dbReference type="RefSeq" id="XP_016470467.1"/>
    </source>
</evidence>
<keyword evidence="3" id="KW-0472">Membrane</keyword>
<dbReference type="PANTHER" id="PTHR10366:SF696">
    <property type="entry name" value="OS07G0601900 PROTEIN"/>
    <property type="match status" value="1"/>
</dbReference>
<sequence>MEKKSNCMVCVTGGAGSSLVKKLLDRGYTVHAILRNLVKRIGMACLKSGTVKKLIYTASVVAASPLKDDGSGFNDLMDEMCWTPFNFSNPYADQGLRVSLMYLFTFLYAAVKFLCSLTVDSKLVFLSS</sequence>
<dbReference type="Gene3D" id="3.40.50.720">
    <property type="entry name" value="NAD(P)-binding Rossmann-like Domain"/>
    <property type="match status" value="2"/>
</dbReference>
<dbReference type="KEGG" id="nta:107792751"/>
<protein>
    <submittedName>
        <fullName evidence="4">Uncharacterized protein isoform X1</fullName>
    </submittedName>
</protein>
<organism evidence="4">
    <name type="scientific">Nicotiana tabacum</name>
    <name type="common">Common tobacco</name>
    <dbReference type="NCBI Taxonomy" id="4097"/>
    <lineage>
        <taxon>Eukaryota</taxon>
        <taxon>Viridiplantae</taxon>
        <taxon>Streptophyta</taxon>
        <taxon>Embryophyta</taxon>
        <taxon>Tracheophyta</taxon>
        <taxon>Spermatophyta</taxon>
        <taxon>Magnoliopsida</taxon>
        <taxon>eudicotyledons</taxon>
        <taxon>Gunneridae</taxon>
        <taxon>Pentapetalae</taxon>
        <taxon>asterids</taxon>
        <taxon>lamiids</taxon>
        <taxon>Solanales</taxon>
        <taxon>Solanaceae</taxon>
        <taxon>Nicotianoideae</taxon>
        <taxon>Nicotianeae</taxon>
        <taxon>Nicotiana</taxon>
    </lineage>
</organism>
<dbReference type="InterPro" id="IPR036291">
    <property type="entry name" value="NAD(P)-bd_dom_sf"/>
</dbReference>
<keyword evidence="1" id="KW-0521">NADP</keyword>
<accession>A0A1S4A1B4</accession>
<keyword evidence="3" id="KW-1133">Transmembrane helix</keyword>